<dbReference type="InterPro" id="IPR011547">
    <property type="entry name" value="SLC26A/SulP_dom"/>
</dbReference>
<evidence type="ECO:0000256" key="1">
    <source>
        <dbReference type="ARBA" id="ARBA00004141"/>
    </source>
</evidence>
<accession>M1YVK5</accession>
<gene>
    <name evidence="7" type="ORF">NITGR_1060037</name>
</gene>
<feature type="domain" description="STAS" evidence="6">
    <location>
        <begin position="449"/>
        <end position="552"/>
    </location>
</feature>
<dbReference type="SUPFAM" id="SSF52091">
    <property type="entry name" value="SpoIIaa-like"/>
    <property type="match status" value="1"/>
</dbReference>
<dbReference type="AlphaFoldDB" id="M1YVK5"/>
<sequence>MHVVSTPELKRFTFANWRGDMAGGISAGIVGIPLALAFGAQSGLGPVAGFYGAIALSLVASVSGGTPTQISGPTGPMLVVAALVVSGSIEQAGSLEAAFPTIIATFFFAGVMQALFGVLRFGKYIRYIPYPVVSGFMTGIGIIIILLQIFPLVGKESPKGIHNILLGLPQLFSDFNFEAASLGLVTVAIIFLFPKITRTVPNILLALVTVSVLAVWTGFKVVNIGAIPSQLPEFKLGLLVNWESMNLEIIFYSGITLALLGSIDSLLTSVIADNVTKTKHDSNQELIGQGLGNMAAASIGGIPGAGTTMSTLVNTNSGARTRLSGVVHGLSLILVLMVAGPWVSRIPVPVLAGILVTVGIGIIDYKGLKHIFRLPREETAVMVAVLLMTVFADLIQAVALGMILSSILFMKKMGDLAETQTEVMSLGSYSNSQDSSADESVCLTPELSDAVFIKRLRGPLFFGFAMTFQDIAKQFQGIRIVILKMKEVPFVDQTGLFAMEEVVLDLKSRGITVFICGLQDQPQDMLMKIDMIPSLIPERFLFPELADCVDYLSRRKTLNFSEDD</sequence>
<evidence type="ECO:0000313" key="7">
    <source>
        <dbReference type="EMBL" id="CCQ89510.1"/>
    </source>
</evidence>
<dbReference type="InterPro" id="IPR036513">
    <property type="entry name" value="STAS_dom_sf"/>
</dbReference>
<dbReference type="EMBL" id="CAQJ01000009">
    <property type="protein sequence ID" value="CCQ89510.1"/>
    <property type="molecule type" value="Genomic_DNA"/>
</dbReference>
<feature type="transmembrane region" description="Helical" evidence="5">
    <location>
        <begin position="350"/>
        <end position="368"/>
    </location>
</feature>
<feature type="transmembrane region" description="Helical" evidence="5">
    <location>
        <begin position="380"/>
        <end position="410"/>
    </location>
</feature>
<evidence type="ECO:0000256" key="4">
    <source>
        <dbReference type="ARBA" id="ARBA00023136"/>
    </source>
</evidence>
<dbReference type="STRING" id="1266370.NITGR_1060037"/>
<dbReference type="PANTHER" id="PTHR11814">
    <property type="entry name" value="SULFATE TRANSPORTER"/>
    <property type="match status" value="1"/>
</dbReference>
<keyword evidence="3 5" id="KW-1133">Transmembrane helix</keyword>
<feature type="transmembrane region" description="Helical" evidence="5">
    <location>
        <begin position="98"/>
        <end position="118"/>
    </location>
</feature>
<feature type="transmembrane region" description="Helical" evidence="5">
    <location>
        <begin position="130"/>
        <end position="150"/>
    </location>
</feature>
<dbReference type="CDD" id="cd07042">
    <property type="entry name" value="STAS_SulP_like_sulfate_transporter"/>
    <property type="match status" value="1"/>
</dbReference>
<organism evidence="7 8">
    <name type="scientific">Nitrospina gracilis (strain 3/211)</name>
    <dbReference type="NCBI Taxonomy" id="1266370"/>
    <lineage>
        <taxon>Bacteria</taxon>
        <taxon>Pseudomonadati</taxon>
        <taxon>Nitrospinota/Tectimicrobiota group</taxon>
        <taxon>Nitrospinota</taxon>
        <taxon>Nitrospinia</taxon>
        <taxon>Nitrospinales</taxon>
        <taxon>Nitrospinaceae</taxon>
        <taxon>Nitrospina</taxon>
    </lineage>
</organism>
<keyword evidence="2 5" id="KW-0812">Transmembrane</keyword>
<feature type="transmembrane region" description="Helical" evidence="5">
    <location>
        <begin position="175"/>
        <end position="193"/>
    </location>
</feature>
<feature type="transmembrane region" description="Helical" evidence="5">
    <location>
        <begin position="326"/>
        <end position="344"/>
    </location>
</feature>
<dbReference type="InParanoid" id="M1YVK5"/>
<dbReference type="Proteomes" id="UP000011704">
    <property type="component" value="Unassembled WGS sequence"/>
</dbReference>
<keyword evidence="8" id="KW-1185">Reference proteome</keyword>
<evidence type="ECO:0000256" key="3">
    <source>
        <dbReference type="ARBA" id="ARBA00022989"/>
    </source>
</evidence>
<evidence type="ECO:0000259" key="6">
    <source>
        <dbReference type="PROSITE" id="PS50801"/>
    </source>
</evidence>
<dbReference type="FunCoup" id="M1YVK5">
    <property type="interactions" value="161"/>
</dbReference>
<evidence type="ECO:0000256" key="2">
    <source>
        <dbReference type="ARBA" id="ARBA00022692"/>
    </source>
</evidence>
<dbReference type="Pfam" id="PF01740">
    <property type="entry name" value="STAS"/>
    <property type="match status" value="1"/>
</dbReference>
<comment type="caution">
    <text evidence="7">The sequence shown here is derived from an EMBL/GenBank/DDBJ whole genome shotgun (WGS) entry which is preliminary data.</text>
</comment>
<evidence type="ECO:0000313" key="8">
    <source>
        <dbReference type="Proteomes" id="UP000011704"/>
    </source>
</evidence>
<dbReference type="Gene3D" id="3.30.750.24">
    <property type="entry name" value="STAS domain"/>
    <property type="match status" value="1"/>
</dbReference>
<feature type="transmembrane region" description="Helical" evidence="5">
    <location>
        <begin position="249"/>
        <end position="272"/>
    </location>
</feature>
<proteinExistence type="predicted"/>
<feature type="transmembrane region" description="Helical" evidence="5">
    <location>
        <begin position="21"/>
        <end position="38"/>
    </location>
</feature>
<protein>
    <submittedName>
        <fullName evidence="7">Sulfate transporter</fullName>
    </submittedName>
</protein>
<dbReference type="PROSITE" id="PS50801">
    <property type="entry name" value="STAS"/>
    <property type="match status" value="1"/>
</dbReference>
<reference evidence="7 8" key="1">
    <citation type="journal article" date="2013" name="Front. Microbiol.">
        <title>The genome of Nitrospina gracilis illuminates the metabolism and evolution of the major marine nitrite oxidizer.</title>
        <authorList>
            <person name="Luecker S."/>
            <person name="Nowka B."/>
            <person name="Rattei T."/>
            <person name="Spieck E."/>
            <person name="and Daims H."/>
        </authorList>
    </citation>
    <scope>NUCLEOTIDE SEQUENCE [LARGE SCALE GENOMIC DNA]</scope>
    <source>
        <strain evidence="7 8">3/211</strain>
    </source>
</reference>
<dbReference type="GO" id="GO:0055085">
    <property type="term" value="P:transmembrane transport"/>
    <property type="evidence" value="ECO:0007669"/>
    <property type="project" value="InterPro"/>
</dbReference>
<comment type="subcellular location">
    <subcellularLocation>
        <location evidence="1">Membrane</location>
        <topology evidence="1">Multi-pass membrane protein</topology>
    </subcellularLocation>
</comment>
<dbReference type="InterPro" id="IPR002645">
    <property type="entry name" value="STAS_dom"/>
</dbReference>
<name>M1YVK5_NITG3</name>
<dbReference type="HOGENOM" id="CLU_003182_13_1_0"/>
<dbReference type="GO" id="GO:0016020">
    <property type="term" value="C:membrane"/>
    <property type="evidence" value="ECO:0007669"/>
    <property type="project" value="UniProtKB-SubCell"/>
</dbReference>
<dbReference type="Pfam" id="PF00916">
    <property type="entry name" value="Sulfate_transp"/>
    <property type="match status" value="1"/>
</dbReference>
<feature type="transmembrane region" description="Helical" evidence="5">
    <location>
        <begin position="205"/>
        <end position="229"/>
    </location>
</feature>
<evidence type="ECO:0000256" key="5">
    <source>
        <dbReference type="SAM" id="Phobius"/>
    </source>
</evidence>
<keyword evidence="4 5" id="KW-0472">Membrane</keyword>
<dbReference type="InterPro" id="IPR001902">
    <property type="entry name" value="SLC26A/SulP_fam"/>
</dbReference>